<evidence type="ECO:0008006" key="8">
    <source>
        <dbReference type="Google" id="ProtNLM"/>
    </source>
</evidence>
<evidence type="ECO:0000256" key="2">
    <source>
        <dbReference type="ARBA" id="ARBA00022723"/>
    </source>
</evidence>
<dbReference type="AlphaFoldDB" id="A0A0W1AY09"/>
<keyword evidence="2" id="KW-0479">Metal-binding</keyword>
<keyword evidence="3" id="KW-0378">Hydrolase</keyword>
<reference evidence="6 7" key="1">
    <citation type="journal article" date="2015" name="Int. Biodeterior. Biodegradation">
        <title>Physiological and genetic screening methods for the isolation of methyl tert-butyl ether-degrading bacteria for bioremediation purposes.</title>
        <authorList>
            <person name="Guisado I.M."/>
            <person name="Purswani J."/>
            <person name="Gonzalez Lopez J."/>
            <person name="Pozo C."/>
        </authorList>
    </citation>
    <scope>NUCLEOTIDE SEQUENCE [LARGE SCALE GENOMIC DNA]</scope>
    <source>
        <strain evidence="6 7">SH7</strain>
    </source>
</reference>
<evidence type="ECO:0000256" key="3">
    <source>
        <dbReference type="ARBA" id="ARBA00022801"/>
    </source>
</evidence>
<evidence type="ECO:0000256" key="1">
    <source>
        <dbReference type="ARBA" id="ARBA00001946"/>
    </source>
</evidence>
<dbReference type="PANTHER" id="PTHR31609">
    <property type="entry name" value="YDJC DEACETYLASE FAMILY MEMBER"/>
    <property type="match status" value="1"/>
</dbReference>
<dbReference type="GO" id="GO:0019213">
    <property type="term" value="F:deacetylase activity"/>
    <property type="evidence" value="ECO:0007669"/>
    <property type="project" value="TreeGrafter"/>
</dbReference>
<evidence type="ECO:0000256" key="4">
    <source>
        <dbReference type="ARBA" id="ARBA00022842"/>
    </source>
</evidence>
<protein>
    <recommendedName>
        <fullName evidence="8">ChbG/HpnK family deacetylase</fullName>
    </recommendedName>
</protein>
<name>A0A0W1AY09_9BACL</name>
<comment type="caution">
    <text evidence="6">The sequence shown here is derived from an EMBL/GenBank/DDBJ whole genome shotgun (WGS) entry which is preliminary data.</text>
</comment>
<keyword evidence="7" id="KW-1185">Reference proteome</keyword>
<dbReference type="InterPro" id="IPR006879">
    <property type="entry name" value="YdjC-like"/>
</dbReference>
<keyword evidence="5" id="KW-0119">Carbohydrate metabolism</keyword>
<dbReference type="GO" id="GO:0005975">
    <property type="term" value="P:carbohydrate metabolic process"/>
    <property type="evidence" value="ECO:0007669"/>
    <property type="project" value="InterPro"/>
</dbReference>
<dbReference type="InterPro" id="IPR011330">
    <property type="entry name" value="Glyco_hydro/deAcase_b/a-brl"/>
</dbReference>
<comment type="cofactor">
    <cofactor evidence="1">
        <name>Mg(2+)</name>
        <dbReference type="ChEBI" id="CHEBI:18420"/>
    </cofactor>
</comment>
<keyword evidence="4" id="KW-0460">Magnesium</keyword>
<evidence type="ECO:0000313" key="6">
    <source>
        <dbReference type="EMBL" id="KTD86220.1"/>
    </source>
</evidence>
<dbReference type="PANTHER" id="PTHR31609:SF1">
    <property type="entry name" value="CARBOHYDRATE DEACETYLASE"/>
    <property type="match status" value="1"/>
</dbReference>
<dbReference type="Gene3D" id="3.20.20.370">
    <property type="entry name" value="Glycoside hydrolase/deacetylase"/>
    <property type="match status" value="1"/>
</dbReference>
<accession>A0A0W1AY09</accession>
<gene>
    <name evidence="6" type="ORF">UQ64_17345</name>
</gene>
<dbReference type="GO" id="GO:0016787">
    <property type="term" value="F:hydrolase activity"/>
    <property type="evidence" value="ECO:0007669"/>
    <property type="project" value="UniProtKB-KW"/>
</dbReference>
<organism evidence="6 7">
    <name type="scientific">Paenibacillus etheri</name>
    <dbReference type="NCBI Taxonomy" id="1306852"/>
    <lineage>
        <taxon>Bacteria</taxon>
        <taxon>Bacillati</taxon>
        <taxon>Bacillota</taxon>
        <taxon>Bacilli</taxon>
        <taxon>Bacillales</taxon>
        <taxon>Paenibacillaceae</taxon>
        <taxon>Paenibacillus</taxon>
    </lineage>
</organism>
<dbReference type="EMBL" id="LCZJ02000023">
    <property type="protein sequence ID" value="KTD86220.1"/>
    <property type="molecule type" value="Genomic_DNA"/>
</dbReference>
<dbReference type="Proteomes" id="UP000054709">
    <property type="component" value="Unassembled WGS sequence"/>
</dbReference>
<dbReference type="SUPFAM" id="SSF88713">
    <property type="entry name" value="Glycoside hydrolase/deacetylase"/>
    <property type="match status" value="1"/>
</dbReference>
<evidence type="ECO:0000313" key="7">
    <source>
        <dbReference type="Proteomes" id="UP000054709"/>
    </source>
</evidence>
<dbReference type="GO" id="GO:0046872">
    <property type="term" value="F:metal ion binding"/>
    <property type="evidence" value="ECO:0007669"/>
    <property type="project" value="UniProtKB-KW"/>
</dbReference>
<sequence length="259" mass="29738">MPKLEIYLITQGDDLGGSYSANKAIHEAWRNGELRNGSLMANGIAVQSAAKLFAHEDGFCIGLHCTLHAEWDRVRWGPVLSPNQVPSLVLEDGTFHRSPADWKTSGFEISEVMAELQAQLETARKLGFKPYYADTHMGFERIDERLTHLFDDWCESEGLMSYRNVCMNISYNRPGQGEDPVLNVIQALESVTPGIYRLVTHPTFMDEEILNFGNAQHSGEQIARERDADRRLFQDERLKRYIAQKGIRIIRYDELWKYR</sequence>
<evidence type="ECO:0000256" key="5">
    <source>
        <dbReference type="ARBA" id="ARBA00023277"/>
    </source>
</evidence>
<dbReference type="Pfam" id="PF04794">
    <property type="entry name" value="YdjC"/>
    <property type="match status" value="1"/>
</dbReference>
<proteinExistence type="predicted"/>